<dbReference type="InterPro" id="IPR028227">
    <property type="entry name" value="UPF0449"/>
</dbReference>
<accession>A0A3B3RIX1</accession>
<evidence type="ECO:0000256" key="2">
    <source>
        <dbReference type="SAM" id="Coils"/>
    </source>
</evidence>
<dbReference type="AlphaFoldDB" id="A0A3B3RIX1"/>
<dbReference type="Ensembl" id="ENSPKIT00000042298.1">
    <property type="protein sequence ID" value="ENSPKIP00000017780.1"/>
    <property type="gene ID" value="ENSPKIG00000003561.1"/>
</dbReference>
<organism evidence="4 5">
    <name type="scientific">Paramormyrops kingsleyae</name>
    <dbReference type="NCBI Taxonomy" id="1676925"/>
    <lineage>
        <taxon>Eukaryota</taxon>
        <taxon>Metazoa</taxon>
        <taxon>Chordata</taxon>
        <taxon>Craniata</taxon>
        <taxon>Vertebrata</taxon>
        <taxon>Euteleostomi</taxon>
        <taxon>Actinopterygii</taxon>
        <taxon>Neopterygii</taxon>
        <taxon>Teleostei</taxon>
        <taxon>Osteoglossocephala</taxon>
        <taxon>Osteoglossomorpha</taxon>
        <taxon>Osteoglossiformes</taxon>
        <taxon>Mormyridae</taxon>
        <taxon>Paramormyrops</taxon>
    </lineage>
</organism>
<feature type="coiled-coil region" evidence="2">
    <location>
        <begin position="59"/>
        <end position="86"/>
    </location>
</feature>
<sequence>ISMGSKSKKRVILPNRPDPPSVEQIVEDVNRASASDPAFGILQDGLQGAGIRYHQSRQYLDLNERLQQARSDLASKREELRAAGEHLERCMAEIKGQAL</sequence>
<evidence type="ECO:0000256" key="3">
    <source>
        <dbReference type="SAM" id="MobiDB-lite"/>
    </source>
</evidence>
<protein>
    <submittedName>
        <fullName evidence="4">Si:ch73-238c9.1</fullName>
    </submittedName>
</protein>
<reference evidence="4" key="1">
    <citation type="submission" date="2025-08" db="UniProtKB">
        <authorList>
            <consortium name="Ensembl"/>
        </authorList>
    </citation>
    <scope>IDENTIFICATION</scope>
</reference>
<feature type="region of interest" description="Disordered" evidence="3">
    <location>
        <begin position="1"/>
        <end position="22"/>
    </location>
</feature>
<dbReference type="PANTHER" id="PTHR34766">
    <property type="entry name" value="UPF0449 PROTEIN C19ORF25"/>
    <property type="match status" value="1"/>
</dbReference>
<proteinExistence type="inferred from homology"/>
<dbReference type="PANTHER" id="PTHR34766:SF1">
    <property type="entry name" value="UPF0449 PROTEIN C19ORF25"/>
    <property type="match status" value="1"/>
</dbReference>
<keyword evidence="5" id="KW-1185">Reference proteome</keyword>
<dbReference type="Proteomes" id="UP000261540">
    <property type="component" value="Unplaced"/>
</dbReference>
<dbReference type="STRING" id="1676925.ENSPKIP00000017780"/>
<dbReference type="GeneTree" id="ENSGT00390000007991"/>
<evidence type="ECO:0000256" key="1">
    <source>
        <dbReference type="ARBA" id="ARBA00006137"/>
    </source>
</evidence>
<dbReference type="Pfam" id="PF15136">
    <property type="entry name" value="UPF0449"/>
    <property type="match status" value="1"/>
</dbReference>
<comment type="similarity">
    <text evidence="1">Belongs to the UPF0449 family.</text>
</comment>
<reference evidence="4" key="2">
    <citation type="submission" date="2025-09" db="UniProtKB">
        <authorList>
            <consortium name="Ensembl"/>
        </authorList>
    </citation>
    <scope>IDENTIFICATION</scope>
</reference>
<evidence type="ECO:0000313" key="5">
    <source>
        <dbReference type="Proteomes" id="UP000261540"/>
    </source>
</evidence>
<feature type="compositionally biased region" description="Basic residues" evidence="3">
    <location>
        <begin position="1"/>
        <end position="11"/>
    </location>
</feature>
<keyword evidence="2" id="KW-0175">Coiled coil</keyword>
<evidence type="ECO:0000313" key="4">
    <source>
        <dbReference type="Ensembl" id="ENSPKIP00000017780.1"/>
    </source>
</evidence>
<name>A0A3B3RIX1_9TELE</name>